<dbReference type="RefSeq" id="WP_088251583.1">
    <property type="nucleotide sequence ID" value="NZ_NIDE01000001.1"/>
</dbReference>
<dbReference type="GO" id="GO:0009055">
    <property type="term" value="F:electron transfer activity"/>
    <property type="evidence" value="ECO:0007669"/>
    <property type="project" value="InterPro"/>
</dbReference>
<dbReference type="Pfam" id="PF07587">
    <property type="entry name" value="PSD1"/>
    <property type="match status" value="1"/>
</dbReference>
<keyword evidence="8" id="KW-1185">Reference proteome</keyword>
<evidence type="ECO:0000256" key="3">
    <source>
        <dbReference type="ARBA" id="ARBA00023004"/>
    </source>
</evidence>
<dbReference type="PANTHER" id="PTHR35889">
    <property type="entry name" value="CYCLOINULO-OLIGOSACCHARIDE FRUCTANOTRANSFERASE-RELATED"/>
    <property type="match status" value="1"/>
</dbReference>
<keyword evidence="1 4" id="KW-0349">Heme</keyword>
<dbReference type="InterPro" id="IPR022655">
    <property type="entry name" value="DUF1553"/>
</dbReference>
<dbReference type="SUPFAM" id="SSF46626">
    <property type="entry name" value="Cytochrome c"/>
    <property type="match status" value="1"/>
</dbReference>
<keyword evidence="3 4" id="KW-0408">Iron</keyword>
<dbReference type="InterPro" id="IPR009056">
    <property type="entry name" value="Cyt_c-like_dom"/>
</dbReference>
<comment type="caution">
    <text evidence="7">The sequence shown here is derived from an EMBL/GenBank/DDBJ whole genome shotgun (WGS) entry which is preliminary data.</text>
</comment>
<keyword evidence="2 4" id="KW-0479">Metal-binding</keyword>
<organism evidence="7 8">
    <name type="scientific">Fimbriiglobus ruber</name>
    <dbReference type="NCBI Taxonomy" id="1908690"/>
    <lineage>
        <taxon>Bacteria</taxon>
        <taxon>Pseudomonadati</taxon>
        <taxon>Planctomycetota</taxon>
        <taxon>Planctomycetia</taxon>
        <taxon>Gemmatales</taxon>
        <taxon>Gemmataceae</taxon>
        <taxon>Fimbriiglobus</taxon>
    </lineage>
</organism>
<evidence type="ECO:0000313" key="7">
    <source>
        <dbReference type="EMBL" id="OWK46337.1"/>
    </source>
</evidence>
<evidence type="ECO:0000256" key="5">
    <source>
        <dbReference type="SAM" id="MobiDB-lite"/>
    </source>
</evidence>
<dbReference type="AlphaFoldDB" id="A0A225EDC8"/>
<dbReference type="EMBL" id="NIDE01000001">
    <property type="protein sequence ID" value="OWK46337.1"/>
    <property type="molecule type" value="Genomic_DNA"/>
</dbReference>
<dbReference type="InterPro" id="IPR011444">
    <property type="entry name" value="DUF1549"/>
</dbReference>
<evidence type="ECO:0000259" key="6">
    <source>
        <dbReference type="PROSITE" id="PS51007"/>
    </source>
</evidence>
<dbReference type="PANTHER" id="PTHR35889:SF3">
    <property type="entry name" value="F-BOX DOMAIN-CONTAINING PROTEIN"/>
    <property type="match status" value="1"/>
</dbReference>
<dbReference type="GO" id="GO:0020037">
    <property type="term" value="F:heme binding"/>
    <property type="evidence" value="ECO:0007669"/>
    <property type="project" value="InterPro"/>
</dbReference>
<sequence length="893" mass="97349">MTRSREFVAAAVLTALAVTSSGRALEPAARPEAAGVEYFEKKVRPILVGHCYQCHSADTKPAGGLRVDDRNGLLTGGNTGPAVVPGDPGKSLLLKRTTPDNAKRRMPLQGQHLNEEQTDVLTKWIKDGAAWPAIRVPASLGRPTPEYEKLKKEHWAWQPVSAPKVPAVKEDRRARDDIDRFLLAKLDAKGLKPVGDADRVTLIRRVTFDLTGLPPTPAEIDAFVNDPSLKAFEAVVDRLLASPAFGERWGRHWLDVARYGESTGPSRNIPYPHAWKYRDYVVDAVNADVPFDRFVREQIAGDLLAKDVARKAGEEPGRGFLSSVLRSLAVSHEQDRLLTATGFLALGVKDVNQRFKVRFVMDNVDEQIDTVTRSVLGLTVSCARCHDHKFDPVPTTDYYALAGIFTSTDNCAGLRNQMGGAGLAYYVPSQLVRLTSYVPPPPSNQVEKLKTEVAEAKKAWDDIRGTPAGLKLMPNGRPTQFPIRIKYERLQGELNALTDPAARGYAVHGVRDAEKVADTEVRIRGEAEKLGPVVPRGFLTAFTVPGASNVNPAQSGRLELANWLTSAKNPLTPRVAANRVWQHLFGTGLVSTVDNFGVNGDTPSHPELLDHLATRFVAGGWSVKKLVRAVVLTRAYQLSPDAPPANTAADPGNRLIWRHSPRRLSAEEIRDATLAAAGTLNGTRPAESVAKELKMIEMADNGAVAKTINEKADAATYRSVYLPLLRGVVPHALEAFDPVEQTLVTGSRDATTVPSQALYLLNGPFVRKQALALAERLLKDPDATDADRVRTAYRLALGRTPSDQEIDRARAFVGEYESAAHHEYANAPAPTPQVAKVAPVKKKPDDPLEDPDQLDQTGVATADEVVRPADARTAAWLAFTQAILAGAEFRYVK</sequence>
<feature type="region of interest" description="Disordered" evidence="5">
    <location>
        <begin position="824"/>
        <end position="855"/>
    </location>
</feature>
<accession>A0A225EDC8</accession>
<dbReference type="OrthoDB" id="127107at2"/>
<reference evidence="8" key="1">
    <citation type="submission" date="2017-06" db="EMBL/GenBank/DDBJ databases">
        <title>Genome analysis of Fimbriiglobus ruber SP5, the first member of the order Planctomycetales with confirmed chitinolytic capability.</title>
        <authorList>
            <person name="Ravin N.V."/>
            <person name="Rakitin A.L."/>
            <person name="Ivanova A.A."/>
            <person name="Beletsky A.V."/>
            <person name="Kulichevskaya I.S."/>
            <person name="Mardanov A.V."/>
            <person name="Dedysh S.N."/>
        </authorList>
    </citation>
    <scope>NUCLEOTIDE SEQUENCE [LARGE SCALE GENOMIC DNA]</scope>
    <source>
        <strain evidence="8">SP5</strain>
    </source>
</reference>
<proteinExistence type="predicted"/>
<evidence type="ECO:0000256" key="1">
    <source>
        <dbReference type="ARBA" id="ARBA00022617"/>
    </source>
</evidence>
<dbReference type="Pfam" id="PF07583">
    <property type="entry name" value="PSCyt2"/>
    <property type="match status" value="1"/>
</dbReference>
<dbReference type="Pfam" id="PF07635">
    <property type="entry name" value="PSCyt1"/>
    <property type="match status" value="1"/>
</dbReference>
<dbReference type="Proteomes" id="UP000214646">
    <property type="component" value="Unassembled WGS sequence"/>
</dbReference>
<feature type="domain" description="Cytochrome c" evidence="6">
    <location>
        <begin position="30"/>
        <end position="185"/>
    </location>
</feature>
<evidence type="ECO:0000256" key="4">
    <source>
        <dbReference type="PROSITE-ProRule" id="PRU00433"/>
    </source>
</evidence>
<dbReference type="InterPro" id="IPR011429">
    <property type="entry name" value="Cyt_c_Planctomycete-type"/>
</dbReference>
<dbReference type="InterPro" id="IPR036909">
    <property type="entry name" value="Cyt_c-like_dom_sf"/>
</dbReference>
<dbReference type="PROSITE" id="PS51007">
    <property type="entry name" value="CYTC"/>
    <property type="match status" value="1"/>
</dbReference>
<protein>
    <recommendedName>
        <fullName evidence="6">Cytochrome c domain-containing protein</fullName>
    </recommendedName>
</protein>
<evidence type="ECO:0000256" key="2">
    <source>
        <dbReference type="ARBA" id="ARBA00022723"/>
    </source>
</evidence>
<dbReference type="GO" id="GO:0046872">
    <property type="term" value="F:metal ion binding"/>
    <property type="evidence" value="ECO:0007669"/>
    <property type="project" value="UniProtKB-KW"/>
</dbReference>
<evidence type="ECO:0000313" key="8">
    <source>
        <dbReference type="Proteomes" id="UP000214646"/>
    </source>
</evidence>
<gene>
    <name evidence="7" type="ORF">FRUB_00036</name>
</gene>
<name>A0A225EDC8_9BACT</name>